<feature type="transmembrane region" description="Helical" evidence="7">
    <location>
        <begin position="197"/>
        <end position="217"/>
    </location>
</feature>
<dbReference type="EMBL" id="CP076662">
    <property type="protein sequence ID" value="QWU88223.1"/>
    <property type="molecule type" value="Genomic_DNA"/>
</dbReference>
<evidence type="ECO:0000256" key="7">
    <source>
        <dbReference type="SAM" id="Phobius"/>
    </source>
</evidence>
<dbReference type="PROSITE" id="PS50850">
    <property type="entry name" value="MFS"/>
    <property type="match status" value="1"/>
</dbReference>
<keyword evidence="10" id="KW-1185">Reference proteome</keyword>
<feature type="transmembrane region" description="Helical" evidence="7">
    <location>
        <begin position="472"/>
        <end position="489"/>
    </location>
</feature>
<organism evidence="9 10">
    <name type="scientific">Candidozyma haemuli</name>
    <dbReference type="NCBI Taxonomy" id="45357"/>
    <lineage>
        <taxon>Eukaryota</taxon>
        <taxon>Fungi</taxon>
        <taxon>Dikarya</taxon>
        <taxon>Ascomycota</taxon>
        <taxon>Saccharomycotina</taxon>
        <taxon>Pichiomycetes</taxon>
        <taxon>Metschnikowiaceae</taxon>
        <taxon>Candidozyma</taxon>
    </lineage>
</organism>
<comment type="similarity">
    <text evidence="2">Belongs to the SDHAF4 family.</text>
</comment>
<protein>
    <recommendedName>
        <fullName evidence="8">Major facilitator superfamily (MFS) profile domain-containing protein</fullName>
    </recommendedName>
</protein>
<dbReference type="PANTHER" id="PTHR23502:SF23">
    <property type="entry name" value="FLUCONAZOLE RESISTANCE PROTEIN 1"/>
    <property type="match status" value="1"/>
</dbReference>
<feature type="transmembrane region" description="Helical" evidence="7">
    <location>
        <begin position="288"/>
        <end position="307"/>
    </location>
</feature>
<dbReference type="Proteomes" id="UP000825434">
    <property type="component" value="Chromosome 2"/>
</dbReference>
<dbReference type="InterPro" id="IPR012875">
    <property type="entry name" value="SDHF4"/>
</dbReference>
<dbReference type="Gene3D" id="1.20.1250.20">
    <property type="entry name" value="MFS general substrate transporter like domains"/>
    <property type="match status" value="1"/>
</dbReference>
<dbReference type="InterPro" id="IPR036259">
    <property type="entry name" value="MFS_trans_sf"/>
</dbReference>
<feature type="transmembrane region" description="Helical" evidence="7">
    <location>
        <begin position="568"/>
        <end position="590"/>
    </location>
</feature>
<dbReference type="InterPro" id="IPR011701">
    <property type="entry name" value="MFS"/>
</dbReference>
<dbReference type="InterPro" id="IPR020846">
    <property type="entry name" value="MFS_dom"/>
</dbReference>
<evidence type="ECO:0000256" key="5">
    <source>
        <dbReference type="ARBA" id="ARBA00023136"/>
    </source>
</evidence>
<dbReference type="PRINTS" id="PR00173">
    <property type="entry name" value="EDTRNSPORT"/>
</dbReference>
<evidence type="ECO:0000256" key="1">
    <source>
        <dbReference type="ARBA" id="ARBA00004141"/>
    </source>
</evidence>
<feature type="region of interest" description="Disordered" evidence="6">
    <location>
        <begin position="89"/>
        <end position="113"/>
    </location>
</feature>
<evidence type="ECO:0000313" key="9">
    <source>
        <dbReference type="EMBL" id="QWU88223.1"/>
    </source>
</evidence>
<name>A0ABX8I6V3_9ASCO</name>
<dbReference type="PANTHER" id="PTHR23502">
    <property type="entry name" value="MAJOR FACILITATOR SUPERFAMILY"/>
    <property type="match status" value="1"/>
</dbReference>
<evidence type="ECO:0000256" key="6">
    <source>
        <dbReference type="SAM" id="MobiDB-lite"/>
    </source>
</evidence>
<evidence type="ECO:0000256" key="3">
    <source>
        <dbReference type="ARBA" id="ARBA00022692"/>
    </source>
</evidence>
<feature type="transmembrane region" description="Helical" evidence="7">
    <location>
        <begin position="510"/>
        <end position="533"/>
    </location>
</feature>
<feature type="transmembrane region" description="Helical" evidence="7">
    <location>
        <begin position="229"/>
        <end position="249"/>
    </location>
</feature>
<dbReference type="SUPFAM" id="SSF103473">
    <property type="entry name" value="MFS general substrate transporter"/>
    <property type="match status" value="1"/>
</dbReference>
<keyword evidence="5 7" id="KW-0472">Membrane</keyword>
<dbReference type="Pfam" id="PF07690">
    <property type="entry name" value="MFS_1"/>
    <property type="match status" value="1"/>
</dbReference>
<feature type="transmembrane region" description="Helical" evidence="7">
    <location>
        <begin position="319"/>
        <end position="343"/>
    </location>
</feature>
<feature type="transmembrane region" description="Helical" evidence="7">
    <location>
        <begin position="261"/>
        <end position="282"/>
    </location>
</feature>
<sequence>MISRALRLPRVAVFQQSRFASNLFNDHTPAPPRLPKEQQEEFESLQKMANSQAAIDEYNRQIEESGSASSDISGSQTDVGVQTQYFKTIPEFEGDRNPETGEVGGPKQDPLRHNDWSFNGRVFNYPEEHPDYVIPSRYLGKGDSTIESFVGETNEESNEELPSDSSSQTTKADYIIVDWEGEDDPENPYNWPLKYKIIFIAQIMLLTAFVYMASAIYTPGVEEIMEDLGVGQVVATLPLTLFVIGYAIGPMVFSPLSENAIFGRASIYIVTLFIFFILQIPTALVKNIAGLCILRFIAGFFASPCLSTGGASVGDVITLPYIPVGISCWSIAAVCAPSAGPLFGAILTVKANYHWTFWFVCITSGASFIVLGWLLPESYSKTILYRKAERLRALTGNDRIVSEGHLENAKFSTNEMLVETIWRPIEVMIFEPVVLLINIYIGLIYSVMYLWFEAFPIVFVEVKGFTLIEMGVAYLCILVGILVAAAIYIPTIYFRVTKKMLRNEQVAPEVFIPVAIVGSVLMPIGIFIFGWTAAEDLHWIGPLIGAAVFAAGAFICFQTLFNYLSMSFWRFLASVFAGNALFRSMMAGAFPLFGRALFLNLATNRFAVGWGSSVLGFICVGMIAIPVLFYLNGPKLRARSKYAGAG</sequence>
<feature type="transmembrane region" description="Helical" evidence="7">
    <location>
        <begin position="355"/>
        <end position="376"/>
    </location>
</feature>
<evidence type="ECO:0000256" key="2">
    <source>
        <dbReference type="ARBA" id="ARBA00005701"/>
    </source>
</evidence>
<comment type="subcellular location">
    <subcellularLocation>
        <location evidence="1">Membrane</location>
        <topology evidence="1">Multi-pass membrane protein</topology>
    </subcellularLocation>
</comment>
<proteinExistence type="inferred from homology"/>
<dbReference type="CDD" id="cd17323">
    <property type="entry name" value="MFS_Tpo1_MDR_like"/>
    <property type="match status" value="1"/>
</dbReference>
<feature type="transmembrane region" description="Helical" evidence="7">
    <location>
        <begin position="539"/>
        <end position="561"/>
    </location>
</feature>
<feature type="transmembrane region" description="Helical" evidence="7">
    <location>
        <begin position="610"/>
        <end position="631"/>
    </location>
</feature>
<reference evidence="9 10" key="1">
    <citation type="submission" date="2021-06" db="EMBL/GenBank/DDBJ databases">
        <title>Candida outbreak in Lebanon.</title>
        <authorList>
            <person name="Finianos M."/>
        </authorList>
    </citation>
    <scope>NUCLEOTIDE SEQUENCE [LARGE SCALE GENOMIC DNA]</scope>
    <source>
        <strain evidence="9">CA3LBN</strain>
    </source>
</reference>
<accession>A0ABX8I6V3</accession>
<keyword evidence="4 7" id="KW-1133">Transmembrane helix</keyword>
<evidence type="ECO:0000256" key="4">
    <source>
        <dbReference type="ARBA" id="ARBA00022989"/>
    </source>
</evidence>
<feature type="domain" description="Major facilitator superfamily (MFS) profile" evidence="8">
    <location>
        <begin position="197"/>
        <end position="646"/>
    </location>
</feature>
<dbReference type="Pfam" id="PF07896">
    <property type="entry name" value="DUF1674"/>
    <property type="match status" value="1"/>
</dbReference>
<gene>
    <name evidence="9" type="ORF">CA3LBN_002488</name>
</gene>
<feature type="transmembrane region" description="Helical" evidence="7">
    <location>
        <begin position="433"/>
        <end position="452"/>
    </location>
</feature>
<evidence type="ECO:0000313" key="10">
    <source>
        <dbReference type="Proteomes" id="UP000825434"/>
    </source>
</evidence>
<evidence type="ECO:0000259" key="8">
    <source>
        <dbReference type="PROSITE" id="PS50850"/>
    </source>
</evidence>
<keyword evidence="3 7" id="KW-0812">Transmembrane</keyword>